<proteinExistence type="evidence at transcript level"/>
<keyword evidence="11 12" id="KW-0497">Mitogen</keyword>
<feature type="signal peptide" evidence="12">
    <location>
        <begin position="1"/>
        <end position="21"/>
    </location>
</feature>
<dbReference type="GO" id="GO:0005160">
    <property type="term" value="F:transforming growth factor beta receptor binding"/>
    <property type="evidence" value="ECO:0007669"/>
    <property type="project" value="InterPro"/>
</dbReference>
<evidence type="ECO:0000256" key="10">
    <source>
        <dbReference type="ARBA" id="ARBA00023180"/>
    </source>
</evidence>
<evidence type="ECO:0000256" key="14">
    <source>
        <dbReference type="RuleBase" id="RU000354"/>
    </source>
</evidence>
<evidence type="ECO:0000256" key="4">
    <source>
        <dbReference type="ARBA" id="ARBA00022525"/>
    </source>
</evidence>
<dbReference type="AlphaFoldDB" id="V9L098"/>
<protein>
    <recommendedName>
        <fullName evidence="12">Transforming growth factor beta</fullName>
    </recommendedName>
</protein>
<dbReference type="GO" id="GO:0042127">
    <property type="term" value="P:regulation of cell population proliferation"/>
    <property type="evidence" value="ECO:0007669"/>
    <property type="project" value="TreeGrafter"/>
</dbReference>
<organism evidence="16">
    <name type="scientific">Callorhinchus milii</name>
    <name type="common">Ghost shark</name>
    <dbReference type="NCBI Taxonomy" id="7868"/>
    <lineage>
        <taxon>Eukaryota</taxon>
        <taxon>Metazoa</taxon>
        <taxon>Chordata</taxon>
        <taxon>Craniata</taxon>
        <taxon>Vertebrata</taxon>
        <taxon>Chondrichthyes</taxon>
        <taxon>Holocephali</taxon>
        <taxon>Chimaeriformes</taxon>
        <taxon>Callorhinchidae</taxon>
        <taxon>Callorhinchus</taxon>
    </lineage>
</organism>
<dbReference type="GO" id="GO:0005125">
    <property type="term" value="F:cytokine activity"/>
    <property type="evidence" value="ECO:0007669"/>
    <property type="project" value="TreeGrafter"/>
</dbReference>
<evidence type="ECO:0000256" key="11">
    <source>
        <dbReference type="ARBA" id="ARBA00023246"/>
    </source>
</evidence>
<feature type="disulfide bond" evidence="13">
    <location>
        <begin position="311"/>
        <end position="376"/>
    </location>
</feature>
<evidence type="ECO:0000259" key="15">
    <source>
        <dbReference type="PROSITE" id="PS51362"/>
    </source>
</evidence>
<evidence type="ECO:0000256" key="2">
    <source>
        <dbReference type="ARBA" id="ARBA00004498"/>
    </source>
</evidence>
<dbReference type="InterPro" id="IPR001111">
    <property type="entry name" value="TGF-b_propeptide"/>
</dbReference>
<name>V9L098_CALMI</name>
<dbReference type="SUPFAM" id="SSF57501">
    <property type="entry name" value="Cystine-knot cytokines"/>
    <property type="match status" value="1"/>
</dbReference>
<dbReference type="GO" id="GO:0051781">
    <property type="term" value="P:positive regulation of cell division"/>
    <property type="evidence" value="ECO:0007669"/>
    <property type="project" value="UniProtKB-UniRule"/>
</dbReference>
<dbReference type="CDD" id="cd19384">
    <property type="entry name" value="TGF_beta_TGFB1"/>
    <property type="match status" value="1"/>
</dbReference>
<evidence type="ECO:0000256" key="5">
    <source>
        <dbReference type="ARBA" id="ARBA00022530"/>
    </source>
</evidence>
<keyword evidence="5" id="KW-0272">Extracellular matrix</keyword>
<evidence type="ECO:0000313" key="16">
    <source>
        <dbReference type="EMBL" id="AFP04634.1"/>
    </source>
</evidence>
<evidence type="ECO:0000256" key="1">
    <source>
        <dbReference type="ARBA" id="ARBA00002007"/>
    </source>
</evidence>
<comment type="subcellular location">
    <subcellularLocation>
        <location evidence="2">Secreted</location>
        <location evidence="2">Extracellular space</location>
        <location evidence="2">Extracellular matrix</location>
    </subcellularLocation>
</comment>
<keyword evidence="7 12" id="KW-0732">Signal</keyword>
<dbReference type="EMBL" id="JW872116">
    <property type="protein sequence ID" value="AFP04634.1"/>
    <property type="molecule type" value="mRNA"/>
</dbReference>
<dbReference type="PRINTS" id="PR01424">
    <property type="entry name" value="TGFBETA1"/>
</dbReference>
<feature type="disulfide bond" evidence="13">
    <location>
        <begin position="315"/>
        <end position="378"/>
    </location>
</feature>
<dbReference type="PROSITE" id="PS51362">
    <property type="entry name" value="TGF_BETA_2"/>
    <property type="match status" value="1"/>
</dbReference>
<reference evidence="16" key="1">
    <citation type="journal article" date="2014" name="Nature">
        <title>Elephant shark genome provides unique insights into gnathostome evolution.</title>
        <authorList>
            <consortium name="International Elephant Shark Genome Sequencing Consortium"/>
            <person name="Venkatesh B."/>
            <person name="Lee A.P."/>
            <person name="Ravi V."/>
            <person name="Maurya A.K."/>
            <person name="Lian M.M."/>
            <person name="Swann J.B."/>
            <person name="Ohta Y."/>
            <person name="Flajnik M.F."/>
            <person name="Sutoh Y."/>
            <person name="Kasahara M."/>
            <person name="Hoon S."/>
            <person name="Gangu V."/>
            <person name="Roy S.W."/>
            <person name="Irimia M."/>
            <person name="Korzh V."/>
            <person name="Kondrychyn I."/>
            <person name="Lim Z.W."/>
            <person name="Tay B.H."/>
            <person name="Tohari S."/>
            <person name="Kong K.W."/>
            <person name="Ho S."/>
            <person name="Lorente-Galdos B."/>
            <person name="Quilez J."/>
            <person name="Marques-Bonet T."/>
            <person name="Raney B.J."/>
            <person name="Ingham P.W."/>
            <person name="Tay A."/>
            <person name="Hillier L.W."/>
            <person name="Minx P."/>
            <person name="Boehm T."/>
            <person name="Wilson R.K."/>
            <person name="Brenner S."/>
            <person name="Warren W.C."/>
        </authorList>
    </citation>
    <scope>NUCLEOTIDE SEQUENCE</scope>
    <source>
        <tissue evidence="16">Gills</tissue>
    </source>
</reference>
<evidence type="ECO:0000256" key="7">
    <source>
        <dbReference type="ARBA" id="ARBA00022729"/>
    </source>
</evidence>
<keyword evidence="4 12" id="KW-0964">Secreted</keyword>
<dbReference type="InterPro" id="IPR016319">
    <property type="entry name" value="TGF-beta"/>
</dbReference>
<dbReference type="InterPro" id="IPR001839">
    <property type="entry name" value="TGF-b_C"/>
</dbReference>
<sequence>MVMLFGLPLLLLLEMAKSGLGLSTCKTLDMAMIKKQRIEAIRGQILSKLKMDKPPAAQDVTVPNEVMTLYNSTKESLNEVAKENATATDPQTDYYAKQMFRFNTVPTTNNGGGSPQVYHRVYQFDVSQMRGNVTDVSALYRAELRLYRKSNQKATSDQQRVELYWLSHNSSTYLDNRLLATKGTEEWISFDVTQTVHKWLKSSENIQNLKLGVHCPCTQETFVARETFQVEFFSEGRGDMARLGMRNTKMPHILVMVTGNAGHSRRRRSLDNDPYSKDEKNCRVHQLYINFRNDLDWKWIHEPKGYYANFCMGPCPYIWSADTHHTRVLSLYTQHNPGASASPCCVPQVLESLPIIYYVGREPKVQQLSNMIVKTCKCS</sequence>
<dbReference type="Gene3D" id="2.10.90.10">
    <property type="entry name" value="Cystine-knot cytokines"/>
    <property type="match status" value="1"/>
</dbReference>
<keyword evidence="6" id="KW-0165">Cleavage on pair of basic residues</keyword>
<dbReference type="FunFam" id="2.10.90.10:FF:000004">
    <property type="entry name" value="Transforming growth factor beta"/>
    <property type="match status" value="1"/>
</dbReference>
<dbReference type="InterPro" id="IPR015615">
    <property type="entry name" value="TGF-beta-rel"/>
</dbReference>
<feature type="disulfide bond" description="Interchain" evidence="13">
    <location>
        <position position="344"/>
    </location>
</feature>
<evidence type="ECO:0000256" key="13">
    <source>
        <dbReference type="PIRSR" id="PIRSR001787-1"/>
    </source>
</evidence>
<evidence type="ECO:0000256" key="8">
    <source>
        <dbReference type="ARBA" id="ARBA00023030"/>
    </source>
</evidence>
<dbReference type="InterPro" id="IPR003939">
    <property type="entry name" value="TGFb1"/>
</dbReference>
<feature type="disulfide bond" evidence="13">
    <location>
        <begin position="282"/>
        <end position="345"/>
    </location>
</feature>
<evidence type="ECO:0000256" key="9">
    <source>
        <dbReference type="ARBA" id="ARBA00023157"/>
    </source>
</evidence>
<dbReference type="PIRSF" id="PIRSF001787">
    <property type="entry name" value="TGF-beta"/>
    <property type="match status" value="1"/>
</dbReference>
<dbReference type="GO" id="GO:0007179">
    <property type="term" value="P:transforming growth factor beta receptor signaling pathway"/>
    <property type="evidence" value="ECO:0007669"/>
    <property type="project" value="TreeGrafter"/>
</dbReference>
<dbReference type="PRINTS" id="PR01423">
    <property type="entry name" value="TGFBETA"/>
</dbReference>
<keyword evidence="9 13" id="KW-1015">Disulfide bond</keyword>
<dbReference type="PANTHER" id="PTHR11848">
    <property type="entry name" value="TGF-BETA FAMILY"/>
    <property type="match status" value="1"/>
</dbReference>
<dbReference type="PANTHER" id="PTHR11848:SF125">
    <property type="entry name" value="TRANSFORMING GROWTH FACTOR BETA-1 PROPROTEIN"/>
    <property type="match status" value="1"/>
</dbReference>
<dbReference type="InterPro" id="IPR029034">
    <property type="entry name" value="Cystine-knot_cytokine"/>
</dbReference>
<accession>V9L098</accession>
<dbReference type="Pfam" id="PF00019">
    <property type="entry name" value="TGF_beta"/>
    <property type="match status" value="1"/>
</dbReference>
<feature type="chain" id="PRO_5016196231" description="Transforming growth factor beta" evidence="12">
    <location>
        <begin position="22"/>
        <end position="379"/>
    </location>
</feature>
<keyword evidence="8 12" id="KW-0339">Growth factor</keyword>
<feature type="domain" description="TGF-beta family profile" evidence="15">
    <location>
        <begin position="265"/>
        <end position="379"/>
    </location>
</feature>
<dbReference type="Gene3D" id="2.60.120.970">
    <property type="match status" value="1"/>
</dbReference>
<dbReference type="Pfam" id="PF00688">
    <property type="entry name" value="TGFb_propeptide"/>
    <property type="match status" value="1"/>
</dbReference>
<dbReference type="GO" id="GO:0005615">
    <property type="term" value="C:extracellular space"/>
    <property type="evidence" value="ECO:0007669"/>
    <property type="project" value="UniProtKB-UniRule"/>
</dbReference>
<dbReference type="SMART" id="SM00204">
    <property type="entry name" value="TGFB"/>
    <property type="match status" value="1"/>
</dbReference>
<comment type="function">
    <text evidence="1">Transforming growth factor beta-1 proprotein: Precursor of the Latency-associated peptide (LAP) and Transforming growth factor beta-1 (TGF-beta-1) chains, which constitute the regulatory and active subunit of TGF-beta-1, respectively.</text>
</comment>
<dbReference type="PROSITE" id="PS00250">
    <property type="entry name" value="TGF_BETA_1"/>
    <property type="match status" value="1"/>
</dbReference>
<evidence type="ECO:0000256" key="3">
    <source>
        <dbReference type="ARBA" id="ARBA00006656"/>
    </source>
</evidence>
<evidence type="ECO:0000256" key="12">
    <source>
        <dbReference type="PIRNR" id="PIRNR001787"/>
    </source>
</evidence>
<evidence type="ECO:0000256" key="6">
    <source>
        <dbReference type="ARBA" id="ARBA00022685"/>
    </source>
</evidence>
<dbReference type="InterPro" id="IPR017948">
    <property type="entry name" value="TGFb_CS"/>
</dbReference>
<keyword evidence="10" id="KW-0325">Glycoprotein</keyword>
<dbReference type="GO" id="GO:0008083">
    <property type="term" value="F:growth factor activity"/>
    <property type="evidence" value="ECO:0007669"/>
    <property type="project" value="UniProtKB-UniRule"/>
</dbReference>
<comment type="subunit">
    <text evidence="12">Homodimer; disulfide-linked.</text>
</comment>
<comment type="similarity">
    <text evidence="3 12 14">Belongs to the TGF-beta family.</text>
</comment>